<accession>A0AAD8WRH4</accession>
<keyword evidence="3" id="KW-1185">Reference proteome</keyword>
<dbReference type="PANTHER" id="PTHR33165:SF35">
    <property type="entry name" value="DUF295 DOMAIN-CONTAINING PROTEIN"/>
    <property type="match status" value="1"/>
</dbReference>
<proteinExistence type="predicted"/>
<gene>
    <name evidence="2" type="ORF">QYE76_058292</name>
</gene>
<sequence>MKEEGDWSSCERRLHVSARSADRSLIPEWASLPPELVQGIAYCVLSTAGGVDTYTDMRAVCPSWRSAIAKPSPHAAFADHRFRPRHWVMLDLKSESRDDDHHDRLFLHVPTGRFRRLRLPVLRDHLVLTASDGLIVLRDRERPRLARVLNPLTGDMLHFAAPLWEGLGSVATLHAAVSGGGARPALVVWRKWDRRVHTVLYGDPTSTEFAEGYIGKDLLTTMVTFQGSIYLAGQQGSVWKLVPAEHRDPELLVAAQMSPDADIYLQENNIANSYLVESAGELLLVRHLDQALKVFRVDVEHKMLEEVKSISCRALFLGAERCVSVDANMLPCIDSDCIYMFDWAKTHTERVLHVYNLRDATMDIIYHPKQSFHEDPWHYSFGFDVYSSHDNHHVRPLSLIQVLLDYCNGITQF</sequence>
<dbReference type="Pfam" id="PF03478">
    <property type="entry name" value="Beta-prop_KIB1-4"/>
    <property type="match status" value="1"/>
</dbReference>
<evidence type="ECO:0000259" key="1">
    <source>
        <dbReference type="Pfam" id="PF03478"/>
    </source>
</evidence>
<comment type="caution">
    <text evidence="2">The sequence shown here is derived from an EMBL/GenBank/DDBJ whole genome shotgun (WGS) entry which is preliminary data.</text>
</comment>
<dbReference type="InterPro" id="IPR005174">
    <property type="entry name" value="KIB1-4_b-propeller"/>
</dbReference>
<protein>
    <recommendedName>
        <fullName evidence="1">KIB1-4 beta-propeller domain-containing protein</fullName>
    </recommendedName>
</protein>
<dbReference type="AlphaFoldDB" id="A0AAD8WRH4"/>
<feature type="domain" description="KIB1-4 beta-propeller" evidence="1">
    <location>
        <begin position="106"/>
        <end position="356"/>
    </location>
</feature>
<organism evidence="2 3">
    <name type="scientific">Lolium multiflorum</name>
    <name type="common">Italian ryegrass</name>
    <name type="synonym">Lolium perenne subsp. multiflorum</name>
    <dbReference type="NCBI Taxonomy" id="4521"/>
    <lineage>
        <taxon>Eukaryota</taxon>
        <taxon>Viridiplantae</taxon>
        <taxon>Streptophyta</taxon>
        <taxon>Embryophyta</taxon>
        <taxon>Tracheophyta</taxon>
        <taxon>Spermatophyta</taxon>
        <taxon>Magnoliopsida</taxon>
        <taxon>Liliopsida</taxon>
        <taxon>Poales</taxon>
        <taxon>Poaceae</taxon>
        <taxon>BOP clade</taxon>
        <taxon>Pooideae</taxon>
        <taxon>Poodae</taxon>
        <taxon>Poeae</taxon>
        <taxon>Poeae Chloroplast Group 2 (Poeae type)</taxon>
        <taxon>Loliodinae</taxon>
        <taxon>Loliinae</taxon>
        <taxon>Lolium</taxon>
    </lineage>
</organism>
<evidence type="ECO:0000313" key="3">
    <source>
        <dbReference type="Proteomes" id="UP001231189"/>
    </source>
</evidence>
<dbReference type="Proteomes" id="UP001231189">
    <property type="component" value="Unassembled WGS sequence"/>
</dbReference>
<dbReference type="EMBL" id="JAUUTY010000003">
    <property type="protein sequence ID" value="KAK1670133.1"/>
    <property type="molecule type" value="Genomic_DNA"/>
</dbReference>
<dbReference type="PANTHER" id="PTHR33165">
    <property type="entry name" value="F-BOX DOMAIN CONTAINING PROTEIN-LIKE-RELATED"/>
    <property type="match status" value="1"/>
</dbReference>
<evidence type="ECO:0000313" key="2">
    <source>
        <dbReference type="EMBL" id="KAK1670133.1"/>
    </source>
</evidence>
<name>A0AAD8WRH4_LOLMU</name>
<reference evidence="2" key="1">
    <citation type="submission" date="2023-07" db="EMBL/GenBank/DDBJ databases">
        <title>A chromosome-level genome assembly of Lolium multiflorum.</title>
        <authorList>
            <person name="Chen Y."/>
            <person name="Copetti D."/>
            <person name="Kolliker R."/>
            <person name="Studer B."/>
        </authorList>
    </citation>
    <scope>NUCLEOTIDE SEQUENCE</scope>
    <source>
        <strain evidence="2">02402/16</strain>
        <tissue evidence="2">Leaf</tissue>
    </source>
</reference>